<dbReference type="InterPro" id="IPR002110">
    <property type="entry name" value="Ankyrin_rpt"/>
</dbReference>
<dbReference type="SUPFAM" id="SSF48403">
    <property type="entry name" value="Ankyrin repeat"/>
    <property type="match status" value="1"/>
</dbReference>
<protein>
    <submittedName>
        <fullName evidence="2">Uncharacterized protein</fullName>
    </submittedName>
</protein>
<evidence type="ECO:0000313" key="3">
    <source>
        <dbReference type="Proteomes" id="UP001642360"/>
    </source>
</evidence>
<comment type="caution">
    <text evidence="2">The sequence shown here is derived from an EMBL/GenBank/DDBJ whole genome shotgun (WGS) entry which is preliminary data.</text>
</comment>
<dbReference type="PROSITE" id="PS50088">
    <property type="entry name" value="ANK_REPEAT"/>
    <property type="match status" value="1"/>
</dbReference>
<reference evidence="2 3" key="1">
    <citation type="submission" date="2024-02" db="EMBL/GenBank/DDBJ databases">
        <authorList>
            <person name="Vignale AGUSTIN F."/>
            <person name="Sosa J E."/>
            <person name="Modenutti C."/>
        </authorList>
    </citation>
    <scope>NUCLEOTIDE SEQUENCE [LARGE SCALE GENOMIC DNA]</scope>
</reference>
<proteinExistence type="predicted"/>
<evidence type="ECO:0000313" key="2">
    <source>
        <dbReference type="EMBL" id="CAK9148317.1"/>
    </source>
</evidence>
<dbReference type="AlphaFoldDB" id="A0ABC8S1X3"/>
<gene>
    <name evidence="2" type="ORF">ILEXP_LOCUS16249</name>
</gene>
<dbReference type="InterPro" id="IPR036770">
    <property type="entry name" value="Ankyrin_rpt-contain_sf"/>
</dbReference>
<keyword evidence="3" id="KW-1185">Reference proteome</keyword>
<dbReference type="Proteomes" id="UP001642360">
    <property type="component" value="Unassembled WGS sequence"/>
</dbReference>
<organism evidence="2 3">
    <name type="scientific">Ilex paraguariensis</name>
    <name type="common">yerba mate</name>
    <dbReference type="NCBI Taxonomy" id="185542"/>
    <lineage>
        <taxon>Eukaryota</taxon>
        <taxon>Viridiplantae</taxon>
        <taxon>Streptophyta</taxon>
        <taxon>Embryophyta</taxon>
        <taxon>Tracheophyta</taxon>
        <taxon>Spermatophyta</taxon>
        <taxon>Magnoliopsida</taxon>
        <taxon>eudicotyledons</taxon>
        <taxon>Gunneridae</taxon>
        <taxon>Pentapetalae</taxon>
        <taxon>asterids</taxon>
        <taxon>campanulids</taxon>
        <taxon>Aquifoliales</taxon>
        <taxon>Aquifoliaceae</taxon>
        <taxon>Ilex</taxon>
    </lineage>
</organism>
<dbReference type="EMBL" id="CAUOFW020001727">
    <property type="protein sequence ID" value="CAK9148317.1"/>
    <property type="molecule type" value="Genomic_DNA"/>
</dbReference>
<name>A0ABC8S1X3_9AQUA</name>
<dbReference type="PANTHER" id="PTHR24121">
    <property type="entry name" value="NO MECHANORECEPTOR POTENTIAL C, ISOFORM D-RELATED"/>
    <property type="match status" value="1"/>
</dbReference>
<dbReference type="PANTHER" id="PTHR24121:SF22">
    <property type="entry name" value="PROTEIN ACCELERATED CELL DEATH 6-LIKE"/>
    <property type="match status" value="1"/>
</dbReference>
<sequence>MQNKHKTGVEVTPNQNTVLHITSQLGKTECVQEILSVHPSLLRHVNSSGEFALHLVAKNGHYDVVLKLVNCATSLDASKLEGGVGAVKEMLRLTKEDGDTALHETV</sequence>
<keyword evidence="1" id="KW-0040">ANK repeat</keyword>
<dbReference type="Pfam" id="PF12796">
    <property type="entry name" value="Ank_2"/>
    <property type="match status" value="1"/>
</dbReference>
<accession>A0ABC8S1X3</accession>
<dbReference type="Gene3D" id="1.25.40.20">
    <property type="entry name" value="Ankyrin repeat-containing domain"/>
    <property type="match status" value="1"/>
</dbReference>
<evidence type="ECO:0000256" key="1">
    <source>
        <dbReference type="PROSITE-ProRule" id="PRU00023"/>
    </source>
</evidence>
<feature type="repeat" description="ANK" evidence="1">
    <location>
        <begin position="48"/>
        <end position="80"/>
    </location>
</feature>